<gene>
    <name evidence="3" type="ORF">F5544_00095</name>
</gene>
<dbReference type="AlphaFoldDB" id="A0A6G9Y3Z9"/>
<dbReference type="KEGG" id="nah:F5544_00095"/>
<keyword evidence="4" id="KW-1185">Reference proteome</keyword>
<dbReference type="EMBL" id="CP046172">
    <property type="protein sequence ID" value="QIS07955.1"/>
    <property type="molecule type" value="Genomic_DNA"/>
</dbReference>
<organism evidence="3 4">
    <name type="scientific">Nocardia arthritidis</name>
    <dbReference type="NCBI Taxonomy" id="228602"/>
    <lineage>
        <taxon>Bacteria</taxon>
        <taxon>Bacillati</taxon>
        <taxon>Actinomycetota</taxon>
        <taxon>Actinomycetes</taxon>
        <taxon>Mycobacteriales</taxon>
        <taxon>Nocardiaceae</taxon>
        <taxon>Nocardia</taxon>
    </lineage>
</organism>
<accession>A0A6G9Y3Z9</accession>
<feature type="chain" id="PRO_5039510117" description="DUF732 domain-containing protein" evidence="2">
    <location>
        <begin position="19"/>
        <end position="135"/>
    </location>
</feature>
<feature type="compositionally biased region" description="Low complexity" evidence="1">
    <location>
        <begin position="18"/>
        <end position="39"/>
    </location>
</feature>
<dbReference type="RefSeq" id="WP_167471271.1">
    <property type="nucleotide sequence ID" value="NZ_CP046172.1"/>
</dbReference>
<feature type="region of interest" description="Disordered" evidence="1">
    <location>
        <begin position="17"/>
        <end position="49"/>
    </location>
</feature>
<feature type="signal peptide" evidence="2">
    <location>
        <begin position="1"/>
        <end position="18"/>
    </location>
</feature>
<dbReference type="PROSITE" id="PS51257">
    <property type="entry name" value="PROKAR_LIPOPROTEIN"/>
    <property type="match status" value="1"/>
</dbReference>
<reference evidence="3 4" key="1">
    <citation type="journal article" date="2019" name="ACS Chem. Biol.">
        <title>Identification and Mobilization of a Cryptic Antibiotic Biosynthesis Gene Locus from a Human-Pathogenic Nocardia Isolate.</title>
        <authorList>
            <person name="Herisse M."/>
            <person name="Ishida K."/>
            <person name="Porter J.L."/>
            <person name="Howden B."/>
            <person name="Hertweck C."/>
            <person name="Stinear T.P."/>
            <person name="Pidot S.J."/>
        </authorList>
    </citation>
    <scope>NUCLEOTIDE SEQUENCE [LARGE SCALE GENOMIC DNA]</scope>
    <source>
        <strain evidence="3 4">AUSMDU00012717</strain>
    </source>
</reference>
<name>A0A6G9Y3Z9_9NOCA</name>
<evidence type="ECO:0000313" key="4">
    <source>
        <dbReference type="Proteomes" id="UP000503540"/>
    </source>
</evidence>
<evidence type="ECO:0000313" key="3">
    <source>
        <dbReference type="EMBL" id="QIS07955.1"/>
    </source>
</evidence>
<evidence type="ECO:0008006" key="5">
    <source>
        <dbReference type="Google" id="ProtNLM"/>
    </source>
</evidence>
<sequence length="135" mass="13745">MVRTILLVACVISLSACGSSDGGSKPSSAAAPSVAGAPAQDSGVKPSGDPCSEVAFEVATVRAIQQGTSPGEVHAVAQRLYNFSQAAPPEIKRAAQGATGPAIIAMQHPDRRGEVSTDAVQADVQVLETWHKGHC</sequence>
<proteinExistence type="predicted"/>
<keyword evidence="2" id="KW-0732">Signal</keyword>
<dbReference type="Proteomes" id="UP000503540">
    <property type="component" value="Chromosome"/>
</dbReference>
<evidence type="ECO:0000256" key="2">
    <source>
        <dbReference type="SAM" id="SignalP"/>
    </source>
</evidence>
<evidence type="ECO:0000256" key="1">
    <source>
        <dbReference type="SAM" id="MobiDB-lite"/>
    </source>
</evidence>
<protein>
    <recommendedName>
        <fullName evidence="5">DUF732 domain-containing protein</fullName>
    </recommendedName>
</protein>